<dbReference type="Pfam" id="PF06695">
    <property type="entry name" value="Sm_multidrug_ex"/>
    <property type="match status" value="1"/>
</dbReference>
<dbReference type="InterPro" id="IPR009577">
    <property type="entry name" value="Sm_multidrug_ex"/>
</dbReference>
<comment type="caution">
    <text evidence="3">The sequence shown here is derived from an EMBL/GenBank/DDBJ whole genome shotgun (WGS) entry which is preliminary data.</text>
</comment>
<feature type="transmembrane region" description="Helical" evidence="2">
    <location>
        <begin position="39"/>
        <end position="63"/>
    </location>
</feature>
<keyword evidence="2" id="KW-1133">Transmembrane helix</keyword>
<evidence type="ECO:0000256" key="1">
    <source>
        <dbReference type="SAM" id="MobiDB-lite"/>
    </source>
</evidence>
<evidence type="ECO:0000313" key="4">
    <source>
        <dbReference type="Proteomes" id="UP000790580"/>
    </source>
</evidence>
<proteinExistence type="predicted"/>
<evidence type="ECO:0000313" key="3">
    <source>
        <dbReference type="EMBL" id="MBU9722911.1"/>
    </source>
</evidence>
<evidence type="ECO:0000256" key="2">
    <source>
        <dbReference type="SAM" id="Phobius"/>
    </source>
</evidence>
<feature type="transmembrane region" description="Helical" evidence="2">
    <location>
        <begin position="7"/>
        <end position="33"/>
    </location>
</feature>
<reference evidence="3 4" key="1">
    <citation type="submission" date="2021-06" db="EMBL/GenBank/DDBJ databases">
        <title>Bacillus sp. RD4P76, an endophyte from a halophyte.</title>
        <authorList>
            <person name="Sun J.-Q."/>
        </authorList>
    </citation>
    <scope>NUCLEOTIDE SEQUENCE [LARGE SCALE GENOMIC DNA]</scope>
    <source>
        <strain evidence="3 4">JCM 17098</strain>
    </source>
</reference>
<sequence>MVIWETLWQYILIFVMAATPWLEILIVIPIGIAMGLNPLMVAIVSFLGNFFPILIIVYSLAWFKQTAWYKNFAKRKAAKKEKKARERELSQEQDPDNDSDIVVSESSKPNKKSKKERAAAIFEKYGLPGLAFLGPIITGIHLAAIIALSLKASKTRTTIWMGVSLVFWTVLLTIASFYGIDWITDLF</sequence>
<name>A0ABS6JXT8_9BACI</name>
<protein>
    <submittedName>
        <fullName evidence="3">Small multi-drug export protein</fullName>
    </submittedName>
</protein>
<dbReference type="RefSeq" id="WP_088073608.1">
    <property type="nucleotide sequence ID" value="NZ_JAHQCR010000063.1"/>
</dbReference>
<gene>
    <name evidence="3" type="ORF">KS407_15950</name>
</gene>
<organism evidence="3 4">
    <name type="scientific">Evansella alkalicola</name>
    <dbReference type="NCBI Taxonomy" id="745819"/>
    <lineage>
        <taxon>Bacteria</taxon>
        <taxon>Bacillati</taxon>
        <taxon>Bacillota</taxon>
        <taxon>Bacilli</taxon>
        <taxon>Bacillales</taxon>
        <taxon>Bacillaceae</taxon>
        <taxon>Evansella</taxon>
    </lineage>
</organism>
<keyword evidence="2" id="KW-0472">Membrane</keyword>
<feature type="transmembrane region" description="Helical" evidence="2">
    <location>
        <begin position="159"/>
        <end position="180"/>
    </location>
</feature>
<feature type="transmembrane region" description="Helical" evidence="2">
    <location>
        <begin position="125"/>
        <end position="147"/>
    </location>
</feature>
<dbReference type="EMBL" id="JAHQCR010000063">
    <property type="protein sequence ID" value="MBU9722911.1"/>
    <property type="molecule type" value="Genomic_DNA"/>
</dbReference>
<keyword evidence="4" id="KW-1185">Reference proteome</keyword>
<dbReference type="Proteomes" id="UP000790580">
    <property type="component" value="Unassembled WGS sequence"/>
</dbReference>
<keyword evidence="2" id="KW-0812">Transmembrane</keyword>
<feature type="region of interest" description="Disordered" evidence="1">
    <location>
        <begin position="83"/>
        <end position="111"/>
    </location>
</feature>
<accession>A0ABS6JXT8</accession>